<keyword evidence="1" id="KW-1133">Transmembrane helix</keyword>
<evidence type="ECO:0000259" key="2">
    <source>
        <dbReference type="Pfam" id="PF10131"/>
    </source>
</evidence>
<dbReference type="Pfam" id="PF10131">
    <property type="entry name" value="PTPS_related"/>
    <property type="match status" value="1"/>
</dbReference>
<keyword evidence="1" id="KW-0812">Transmembrane</keyword>
<gene>
    <name evidence="3" type="ORF">SIDU_00120</name>
</gene>
<feature type="transmembrane region" description="Helical" evidence="1">
    <location>
        <begin position="257"/>
        <end position="281"/>
    </location>
</feature>
<dbReference type="Proteomes" id="UP000004550">
    <property type="component" value="Chromosome"/>
</dbReference>
<dbReference type="AlphaFoldDB" id="A0A1L5BJL1"/>
<evidence type="ECO:0000313" key="3">
    <source>
        <dbReference type="EMBL" id="APL93070.1"/>
    </source>
</evidence>
<proteinExistence type="predicted"/>
<evidence type="ECO:0000313" key="4">
    <source>
        <dbReference type="Proteomes" id="UP000004550"/>
    </source>
</evidence>
<feature type="transmembrane region" description="Helical" evidence="1">
    <location>
        <begin position="213"/>
        <end position="237"/>
    </location>
</feature>
<protein>
    <submittedName>
        <fullName evidence="3">Integral membrane-like protein</fullName>
    </submittedName>
</protein>
<organism evidence="3 4">
    <name type="scientific">Sphingobium indicum (strain DSM 16412 / CCM 7286 / MTCC 6364 / B90A)</name>
    <dbReference type="NCBI Taxonomy" id="861109"/>
    <lineage>
        <taxon>Bacteria</taxon>
        <taxon>Pseudomonadati</taxon>
        <taxon>Pseudomonadota</taxon>
        <taxon>Alphaproteobacteria</taxon>
        <taxon>Sphingomonadales</taxon>
        <taxon>Sphingomonadaceae</taxon>
        <taxon>Sphingobium</taxon>
    </lineage>
</organism>
<feature type="transmembrane region" description="Helical" evidence="1">
    <location>
        <begin position="470"/>
        <end position="488"/>
    </location>
</feature>
<feature type="transmembrane region" description="Helical" evidence="1">
    <location>
        <begin position="342"/>
        <end position="360"/>
    </location>
</feature>
<feature type="transmembrane region" description="Helical" evidence="1">
    <location>
        <begin position="97"/>
        <end position="118"/>
    </location>
</feature>
<feature type="transmembrane region" description="Helical" evidence="1">
    <location>
        <begin position="173"/>
        <end position="201"/>
    </location>
</feature>
<feature type="transmembrane region" description="Helical" evidence="1">
    <location>
        <begin position="288"/>
        <end position="308"/>
    </location>
</feature>
<sequence length="507" mass="55847">MARMMTQNSLRNVGLLAVVAGLLLLPTFLLGPGDSHSVTYNYVWTSQFGMEIAKGNLYPRWLPGSFEGLGSPAFYFYPPIAFWIAGAFDAGGLSTLAAINMTAFLTLLLSGIAMYHWLSARGTYPLAGAILYMAAPYHLMDFYVRGALAEFTAFIWYPLIALAITRLPERRGVILLALAYAGLVLTHLPMAMLTGFFLIAPLGVHRILADRHVFWPLAASGAVALGLAAFYLVPALTMQDHISSQLLWGPWYQPSSWGLLAGGPLLQMLPIPVLIAGLALLSLSASSIWTFTSLLAALAALGLIPFIWDIPPFAQAQFPWRLLGLIEFAAITAMLSCRPKPILLGLGLALVAFSYVRWTAEAAEYLAKPVPYAMIKHDLPDAAEYLPTGFDTNRITDFERKPDLTEWRYVRPGNEVVVKKPGKVTMRRTAFPIWRVMRGDEVVPYQGPVIHFQAQPGHYRIERFTIWQESVGLLVSMASACLLAVIMLRGRLSRLNAMAEDGRCDAK</sequence>
<feature type="transmembrane region" description="Helical" evidence="1">
    <location>
        <begin position="147"/>
        <end position="167"/>
    </location>
</feature>
<accession>A0A1L5BJL1</accession>
<feature type="transmembrane region" description="Helical" evidence="1">
    <location>
        <begin position="61"/>
        <end position="85"/>
    </location>
</feature>
<name>A0A1L5BJL1_SPHIB</name>
<evidence type="ECO:0000256" key="1">
    <source>
        <dbReference type="SAM" id="Phobius"/>
    </source>
</evidence>
<reference evidence="3 4" key="1">
    <citation type="journal article" date="2012" name="J. Bacteriol.">
        <title>Genome sequence of Sphingobium indicum B90A, a hexachlorocyclohexane-degrading bacterium.</title>
        <authorList>
            <person name="Anand S."/>
            <person name="Sangwan N."/>
            <person name="Lata P."/>
            <person name="Kaur J."/>
            <person name="Dua A."/>
            <person name="Singh A.K."/>
            <person name="Verma M."/>
            <person name="Kaur J."/>
            <person name="Khurana J.P."/>
            <person name="Khurana P."/>
            <person name="Mathur S."/>
            <person name="Lal R."/>
        </authorList>
    </citation>
    <scope>NUCLEOTIDE SEQUENCE [LARGE SCALE GENOMIC DNA]</scope>
    <source>
        <strain evidence="4">DSM 16412 / CCM 7286 / MTCC 6364 / B90A</strain>
    </source>
</reference>
<dbReference type="KEGG" id="sinb:SIDU_00120"/>
<dbReference type="EMBL" id="CP013070">
    <property type="protein sequence ID" value="APL93070.1"/>
    <property type="molecule type" value="Genomic_DNA"/>
</dbReference>
<keyword evidence="1" id="KW-0472">Membrane</keyword>
<dbReference type="InterPro" id="IPR018776">
    <property type="entry name" value="Membrane_prot_PTPS-rel_domain"/>
</dbReference>
<feature type="domain" description="Membrane protein 6-pyruvoyl-tetrahydropterin synthase-related" evidence="2">
    <location>
        <begin position="74"/>
        <end position="236"/>
    </location>
</feature>